<dbReference type="AlphaFoldDB" id="A0AA90ZK27"/>
<reference evidence="2" key="1">
    <citation type="submission" date="2019-09" db="EMBL/GenBank/DDBJ databases">
        <title>Distinct polysaccharide growth profiles of human intestinal Prevotella copri isolates.</title>
        <authorList>
            <person name="Fehlner-Peach H."/>
            <person name="Magnabosco C."/>
            <person name="Raghavan V."/>
            <person name="Scher J.U."/>
            <person name="Tett A."/>
            <person name="Cox L.M."/>
            <person name="Gottsegen C."/>
            <person name="Watters A."/>
            <person name="Wiltshire- Gordon J.D."/>
            <person name="Segata N."/>
            <person name="Bonneau R."/>
            <person name="Littman D.R."/>
        </authorList>
    </citation>
    <scope>NUCLEOTIDE SEQUENCE [LARGE SCALE GENOMIC DNA]</scope>
    <source>
        <strain evidence="2">iAQ1179</strain>
    </source>
</reference>
<gene>
    <name evidence="1" type="ORF">F7D95_01165</name>
</gene>
<accession>A0AA90ZK27</accession>
<name>A0AA90ZK27_9BACT</name>
<dbReference type="EMBL" id="VZCW01000030">
    <property type="protein sequence ID" value="MQN11450.1"/>
    <property type="molecule type" value="Genomic_DNA"/>
</dbReference>
<dbReference type="Proteomes" id="UP000442105">
    <property type="component" value="Unassembled WGS sequence"/>
</dbReference>
<comment type="caution">
    <text evidence="1">The sequence shown here is derived from an EMBL/GenBank/DDBJ whole genome shotgun (WGS) entry which is preliminary data.</text>
</comment>
<proteinExistence type="predicted"/>
<sequence length="74" mass="8430">MGVKINVEGFKTKTLFNTASELFINKVRRCGEDYDHRGTCSNTERKVHIRNLAREAAEEAKIFIEEVSKEGGEQ</sequence>
<dbReference type="RefSeq" id="WP_153127656.1">
    <property type="nucleotide sequence ID" value="NZ_VZCW01000030.1"/>
</dbReference>
<evidence type="ECO:0000313" key="1">
    <source>
        <dbReference type="EMBL" id="MQN11450.1"/>
    </source>
</evidence>
<protein>
    <submittedName>
        <fullName evidence="1">Uncharacterized protein</fullName>
    </submittedName>
</protein>
<organism evidence="1 2">
    <name type="scientific">Segatella copri</name>
    <dbReference type="NCBI Taxonomy" id="165179"/>
    <lineage>
        <taxon>Bacteria</taxon>
        <taxon>Pseudomonadati</taxon>
        <taxon>Bacteroidota</taxon>
        <taxon>Bacteroidia</taxon>
        <taxon>Bacteroidales</taxon>
        <taxon>Prevotellaceae</taxon>
        <taxon>Segatella</taxon>
    </lineage>
</organism>
<evidence type="ECO:0000313" key="2">
    <source>
        <dbReference type="Proteomes" id="UP000442105"/>
    </source>
</evidence>